<evidence type="ECO:0000313" key="5">
    <source>
        <dbReference type="Proteomes" id="UP000290809"/>
    </source>
</evidence>
<keyword evidence="1" id="KW-0862">Zinc</keyword>
<dbReference type="Proteomes" id="UP000290809">
    <property type="component" value="Unassembled WGS sequence"/>
</dbReference>
<dbReference type="PROSITE" id="PS51083">
    <property type="entry name" value="ZF_HIT"/>
    <property type="match status" value="1"/>
</dbReference>
<evidence type="ECO:0000256" key="2">
    <source>
        <dbReference type="SAM" id="Phobius"/>
    </source>
</evidence>
<keyword evidence="5" id="KW-1185">Reference proteome</keyword>
<comment type="caution">
    <text evidence="4">The sequence shown here is derived from an EMBL/GenBank/DDBJ whole genome shotgun (WGS) entry which is preliminary data.</text>
</comment>
<dbReference type="PANTHER" id="PTHR15555">
    <property type="entry name" value="ZINC FINGER HIT DOMAIN CONTAINING PROTEIN 2 PROTEIN FON -RELATED"/>
    <property type="match status" value="1"/>
</dbReference>
<keyword evidence="2" id="KW-1133">Transmembrane helix</keyword>
<keyword evidence="2" id="KW-0472">Membrane</keyword>
<keyword evidence="1" id="KW-0863">Zinc-finger</keyword>
<dbReference type="STRING" id="6184.A0A430QS74"/>
<keyword evidence="1" id="KW-0479">Metal-binding</keyword>
<dbReference type="InterPro" id="IPR007529">
    <property type="entry name" value="Znf_HIT"/>
</dbReference>
<dbReference type="CDD" id="cd23024">
    <property type="entry name" value="zf-HIT_ZNHIT2-3"/>
    <property type="match status" value="1"/>
</dbReference>
<evidence type="ECO:0000313" key="4">
    <source>
        <dbReference type="EMBL" id="RTG90536.1"/>
    </source>
</evidence>
<accession>A0A430QS74</accession>
<dbReference type="Pfam" id="PF04438">
    <property type="entry name" value="zf-HIT"/>
    <property type="match status" value="1"/>
</dbReference>
<keyword evidence="2" id="KW-0812">Transmembrane</keyword>
<dbReference type="PANTHER" id="PTHR15555:SF0">
    <property type="entry name" value="ZINC FINGER HIT DOMAIN-CONTAINING PROTEIN 2"/>
    <property type="match status" value="1"/>
</dbReference>
<dbReference type="GO" id="GO:0008270">
    <property type="term" value="F:zinc ion binding"/>
    <property type="evidence" value="ECO:0007669"/>
    <property type="project" value="UniProtKB-UniRule"/>
</dbReference>
<gene>
    <name evidence="4" type="ORF">DC041_0010057</name>
</gene>
<dbReference type="Gene3D" id="3.30.60.190">
    <property type="match status" value="1"/>
</dbReference>
<protein>
    <recommendedName>
        <fullName evidence="3">HIT-type domain-containing protein</fullName>
    </recommendedName>
</protein>
<sequence length="508" mass="58204">MSGSIIIFVNYGLHLFAMLAHVVFQSGDLSTFSTSIKYYFTFKTKLRFCLSSGKQMNESLANGIIKPMICGLCRKTSSYICPRCSINYCSLTCYRNEAHKDCSESFYRDCCIESLRCTFSKKSERSHMKEVLRRESCALSDDFQLANVKFQVDNDYTDDKNESIEDDLQTRLGDLNLETEDVNVIWSCLTLKEKRDFSRLIQSNAIVHFIPTWTPWWLEQKPIIEEVNQQNASVDKSRTLPSIQSLSQLLPSGISPHPSVGYILADVLLGYAFVMRFYNGDYMDLIDDAGTLLCNIVLSFTKSQTISVSSLNTTTSTNNNSSDYLKKTRIIRRQSGNNPTHQIYNCINEILAAIQYKLMELNLPCHPSIMILLLEDLSHLLDNIGFCNKALKDVNKLIVNFRKTLRAVNSNENLRLKANVAHHKIVFLQACLDDNNQLAKRWQTNVLPKLWNQISNELIQRINDIENSSTDRRDEKSAGPNWRNIIRDENVYKSSYCRTLVESIDTNN</sequence>
<evidence type="ECO:0000259" key="3">
    <source>
        <dbReference type="PROSITE" id="PS51083"/>
    </source>
</evidence>
<feature type="domain" description="HIT-type" evidence="3">
    <location>
        <begin position="70"/>
        <end position="102"/>
    </location>
</feature>
<dbReference type="EMBL" id="QMKO01001439">
    <property type="protein sequence ID" value="RTG90536.1"/>
    <property type="molecule type" value="Genomic_DNA"/>
</dbReference>
<proteinExistence type="predicted"/>
<evidence type="ECO:0000256" key="1">
    <source>
        <dbReference type="PROSITE-ProRule" id="PRU00453"/>
    </source>
</evidence>
<dbReference type="InterPro" id="IPR039646">
    <property type="entry name" value="ZNHIT2"/>
</dbReference>
<name>A0A430QS74_SCHBO</name>
<organism evidence="4 5">
    <name type="scientific">Schistosoma bovis</name>
    <name type="common">Blood fluke</name>
    <dbReference type="NCBI Taxonomy" id="6184"/>
    <lineage>
        <taxon>Eukaryota</taxon>
        <taxon>Metazoa</taxon>
        <taxon>Spiralia</taxon>
        <taxon>Lophotrochozoa</taxon>
        <taxon>Platyhelminthes</taxon>
        <taxon>Trematoda</taxon>
        <taxon>Digenea</taxon>
        <taxon>Strigeidida</taxon>
        <taxon>Schistosomatoidea</taxon>
        <taxon>Schistosomatidae</taxon>
        <taxon>Schistosoma</taxon>
    </lineage>
</organism>
<feature type="transmembrane region" description="Helical" evidence="2">
    <location>
        <begin position="5"/>
        <end position="24"/>
    </location>
</feature>
<dbReference type="SUPFAM" id="SSF144232">
    <property type="entry name" value="HIT/MYND zinc finger-like"/>
    <property type="match status" value="1"/>
</dbReference>
<reference evidence="4 5" key="1">
    <citation type="journal article" date="2019" name="PLoS Pathog.">
        <title>Genome sequence of the bovine parasite Schistosoma bovis Tanzania.</title>
        <authorList>
            <person name="Oey H."/>
            <person name="Zakrzewski M."/>
            <person name="Gobert G."/>
            <person name="Gravermann K."/>
            <person name="Stoye J."/>
            <person name="Jones M."/>
            <person name="Mcmanus D."/>
            <person name="Krause L."/>
        </authorList>
    </citation>
    <scope>NUCLEOTIDE SEQUENCE [LARGE SCALE GENOMIC DNA]</scope>
    <source>
        <strain evidence="4 5">TAN1997</strain>
    </source>
</reference>
<dbReference type="AlphaFoldDB" id="A0A430QS74"/>